<dbReference type="SUPFAM" id="SSF69118">
    <property type="entry name" value="AhpD-like"/>
    <property type="match status" value="2"/>
</dbReference>
<dbReference type="InterPro" id="IPR029032">
    <property type="entry name" value="AhpD-like"/>
</dbReference>
<dbReference type="Gene3D" id="1.20.1290.10">
    <property type="entry name" value="AhpD-like"/>
    <property type="match status" value="2"/>
</dbReference>
<reference evidence="2 3" key="1">
    <citation type="journal article" date="2021" name="MBio">
        <title>Poor Competitiveness of Bradyrhizobium in Pigeon Pea Root Colonization in Indian Soils.</title>
        <authorList>
            <person name="Chalasani D."/>
            <person name="Basu A."/>
            <person name="Pullabhotla S.V.S.R.N."/>
            <person name="Jorrin B."/>
            <person name="Neal A.L."/>
            <person name="Poole P.S."/>
            <person name="Podile A.R."/>
            <person name="Tkacz A."/>
        </authorList>
    </citation>
    <scope>NUCLEOTIDE SEQUENCE [LARGE SCALE GENOMIC DNA]</scope>
    <source>
        <strain evidence="2 3">HU56</strain>
    </source>
</reference>
<accession>A0ABS7GZD0</accession>
<dbReference type="Pfam" id="PF02627">
    <property type="entry name" value="CMD"/>
    <property type="match status" value="3"/>
</dbReference>
<comment type="caution">
    <text evidence="2">The sequence shown here is derived from an EMBL/GenBank/DDBJ whole genome shotgun (WGS) entry which is preliminary data.</text>
</comment>
<evidence type="ECO:0000313" key="3">
    <source>
        <dbReference type="Proteomes" id="UP000717752"/>
    </source>
</evidence>
<feature type="domain" description="Carboxymuconolactone decarboxylase-like" evidence="1">
    <location>
        <begin position="50"/>
        <end position="133"/>
    </location>
</feature>
<gene>
    <name evidence="2" type="ORF">JNB85_19765</name>
</gene>
<sequence>MIMTNIEEQLDNLASPDDRQKHRRGLAILKQIGGENFGGPVSQLARFSEDLARFTIQYAYSDVLSRDGLDLRTRQIVTAATLLAHGSAQSQLSFHLNGLLNAGGTAEDIVDLLFISAGLIGFPTAINAVPIVRDILVGRVETNNATEAQSQPVVPQISSDRLAILDRIAPDFLKWREQVVDQEIFCSVRLEPKLAHLASAAMLAARGKVGTSFDAHIVSALAAGATHSEIVEMVIQLSVYSGFPAALNAAGRARDIFAASERPQSNTRKRVDIVKDDDERFTRGAATLAATSGGSGAGVVDSFRDVAPGLGRLIVAHCYGDVFCRAALHPKGRELSAISALAAQGTIAAEKPLSVHIDAALNLGADPEEIIETLFNIIPYAGYPLIEKALLIAHQRISLFNEKRAADSAS</sequence>
<evidence type="ECO:0000259" key="1">
    <source>
        <dbReference type="Pfam" id="PF02627"/>
    </source>
</evidence>
<dbReference type="InterPro" id="IPR003779">
    <property type="entry name" value="CMD-like"/>
</dbReference>
<keyword evidence="3" id="KW-1185">Reference proteome</keyword>
<organism evidence="2 3">
    <name type="scientific">Rhizobium mesosinicum</name>
    <dbReference type="NCBI Taxonomy" id="335017"/>
    <lineage>
        <taxon>Bacteria</taxon>
        <taxon>Pseudomonadati</taxon>
        <taxon>Pseudomonadota</taxon>
        <taxon>Alphaproteobacteria</taxon>
        <taxon>Hyphomicrobiales</taxon>
        <taxon>Rhizobiaceae</taxon>
        <taxon>Rhizobium/Agrobacterium group</taxon>
        <taxon>Rhizobium</taxon>
    </lineage>
</organism>
<name>A0ABS7GZD0_9HYPH</name>
<feature type="domain" description="Carboxymuconolactone decarboxylase-like" evidence="1">
    <location>
        <begin position="170"/>
        <end position="254"/>
    </location>
</feature>
<proteinExistence type="predicted"/>
<dbReference type="PANTHER" id="PTHR33570">
    <property type="entry name" value="4-CARBOXYMUCONOLACTONE DECARBOXYLASE FAMILY PROTEIN"/>
    <property type="match status" value="1"/>
</dbReference>
<feature type="domain" description="Carboxymuconolactone decarboxylase-like" evidence="1">
    <location>
        <begin position="308"/>
        <end position="394"/>
    </location>
</feature>
<protein>
    <submittedName>
        <fullName evidence="2">Carboxymuconolactone decarboxylase family protein</fullName>
    </submittedName>
</protein>
<dbReference type="PANTHER" id="PTHR33570:SF10">
    <property type="entry name" value="GAMMA-CARBOXYMUCONOLACTONE DECARBOXYLASE"/>
    <property type="match status" value="1"/>
</dbReference>
<evidence type="ECO:0000313" key="2">
    <source>
        <dbReference type="EMBL" id="MBW9054643.1"/>
    </source>
</evidence>
<dbReference type="EMBL" id="JAEUAK010000007">
    <property type="protein sequence ID" value="MBW9054643.1"/>
    <property type="molecule type" value="Genomic_DNA"/>
</dbReference>
<dbReference type="Proteomes" id="UP000717752">
    <property type="component" value="Unassembled WGS sequence"/>
</dbReference>
<dbReference type="InterPro" id="IPR052512">
    <property type="entry name" value="4CMD/NDH-1_regulator"/>
</dbReference>